<feature type="compositionally biased region" description="Basic and acidic residues" evidence="1">
    <location>
        <begin position="39"/>
        <end position="62"/>
    </location>
</feature>
<gene>
    <name evidence="2" type="ORF">OCBIM_22012465mg</name>
</gene>
<feature type="region of interest" description="Disordered" evidence="1">
    <location>
        <begin position="103"/>
        <end position="161"/>
    </location>
</feature>
<feature type="compositionally biased region" description="Polar residues" evidence="1">
    <location>
        <begin position="1"/>
        <end position="12"/>
    </location>
</feature>
<dbReference type="KEGG" id="obi:106882121"/>
<feature type="region of interest" description="Disordered" evidence="1">
    <location>
        <begin position="1"/>
        <end position="62"/>
    </location>
</feature>
<protein>
    <submittedName>
        <fullName evidence="2">Uncharacterized protein</fullName>
    </submittedName>
</protein>
<dbReference type="EMBL" id="KQ428165">
    <property type="protein sequence ID" value="KOF66388.1"/>
    <property type="molecule type" value="Genomic_DNA"/>
</dbReference>
<dbReference type="OrthoDB" id="10599759at2759"/>
<dbReference type="AlphaFoldDB" id="A0A0L8FP16"/>
<sequence>MTTSESMSSQQKPQKRSTKNRSFVIPAATPMTRLRQTSHKKDTDNNTIIKETETVSKSPEKDKLYSASVLIPVMSDILPLAAELQTPVKVRSTRRKAYLVNPVDSPINFLSPGPSKPAPQRSDSNKTKTTRKPSPGRTLNQQPFHGMVLRPKAAPVKKRKL</sequence>
<accession>A0A0L8FP16</accession>
<organism evidence="2">
    <name type="scientific">Octopus bimaculoides</name>
    <name type="common">California two-spotted octopus</name>
    <dbReference type="NCBI Taxonomy" id="37653"/>
    <lineage>
        <taxon>Eukaryota</taxon>
        <taxon>Metazoa</taxon>
        <taxon>Spiralia</taxon>
        <taxon>Lophotrochozoa</taxon>
        <taxon>Mollusca</taxon>
        <taxon>Cephalopoda</taxon>
        <taxon>Coleoidea</taxon>
        <taxon>Octopodiformes</taxon>
        <taxon>Octopoda</taxon>
        <taxon>Incirrata</taxon>
        <taxon>Octopodidae</taxon>
        <taxon>Octopus</taxon>
    </lineage>
</organism>
<evidence type="ECO:0000313" key="2">
    <source>
        <dbReference type="EMBL" id="KOF66388.1"/>
    </source>
</evidence>
<name>A0A0L8FP16_OCTBM</name>
<proteinExistence type="predicted"/>
<evidence type="ECO:0000256" key="1">
    <source>
        <dbReference type="SAM" id="MobiDB-lite"/>
    </source>
</evidence>
<reference evidence="2" key="1">
    <citation type="submission" date="2015-07" db="EMBL/GenBank/DDBJ databases">
        <title>MeaNS - Measles Nucleotide Surveillance Program.</title>
        <authorList>
            <person name="Tran T."/>
            <person name="Druce J."/>
        </authorList>
    </citation>
    <scope>NUCLEOTIDE SEQUENCE</scope>
    <source>
        <strain evidence="2">UCB-OBI-ISO-001</strain>
        <tissue evidence="2">Gonad</tissue>
    </source>
</reference>